<sequence>MPATATHAIFAMDVYNELPNTIKQLIDENTFQYKMFSQSTDSLMFYNIESLKPGKKVRKLQHTFHTSKSRSFFITLVEYIERNKLYDNSYVMVFLYGFICHYVLDSNVHPFVFYKTGLFDKKDKNSYKYNNLHAFMETYLDNYMIKEKLFIDPFKFRIDKFCFDNTKFNNELNKCIDYVFREVFHVDNMHKIYFDSLKQMKGFIRRYRFDKTGIKSFGYKCIDKITPRSVFRFEALSYHYKTKREEYFLNTRHEIWFNPCDKNIFSYESFDDLYKKSILEARDIIIKLDMYFKSKKVNLCDIFLNKSYLTGLDCDGKNTLKFFYF</sequence>
<comment type="caution">
    <text evidence="2">The sequence shown here is derived from an EMBL/GenBank/DDBJ whole genome shotgun (WGS) entry which is preliminary data.</text>
</comment>
<organism evidence="2">
    <name type="scientific">human gut metagenome</name>
    <dbReference type="NCBI Taxonomy" id="408170"/>
    <lineage>
        <taxon>unclassified sequences</taxon>
        <taxon>metagenomes</taxon>
        <taxon>organismal metagenomes</taxon>
    </lineage>
</organism>
<proteinExistence type="predicted"/>
<name>K1T509_9ZZZZ</name>
<dbReference type="AlphaFoldDB" id="K1T509"/>
<evidence type="ECO:0000313" key="2">
    <source>
        <dbReference type="EMBL" id="EKC64818.1"/>
    </source>
</evidence>
<dbReference type="EMBL" id="AJWZ01004658">
    <property type="protein sequence ID" value="EKC64818.1"/>
    <property type="molecule type" value="Genomic_DNA"/>
</dbReference>
<dbReference type="InterPro" id="IPR029002">
    <property type="entry name" value="PLPC/GPLD1"/>
</dbReference>
<gene>
    <name evidence="2" type="ORF">OBE_06759</name>
</gene>
<accession>K1T509</accession>
<reference evidence="2" key="1">
    <citation type="journal article" date="2013" name="Environ. Microbiol.">
        <title>Microbiota from the distal guts of lean and obese adolescents exhibit partial functional redundancy besides clear differences in community structure.</title>
        <authorList>
            <person name="Ferrer M."/>
            <person name="Ruiz A."/>
            <person name="Lanza F."/>
            <person name="Haange S.B."/>
            <person name="Oberbach A."/>
            <person name="Till H."/>
            <person name="Bargiela R."/>
            <person name="Campoy C."/>
            <person name="Segura M.T."/>
            <person name="Richter M."/>
            <person name="von Bergen M."/>
            <person name="Seifert J."/>
            <person name="Suarez A."/>
        </authorList>
    </citation>
    <scope>NUCLEOTIDE SEQUENCE</scope>
</reference>
<feature type="domain" description="Phospholipase C/D" evidence="1">
    <location>
        <begin position="6"/>
        <end position="177"/>
    </location>
</feature>
<evidence type="ECO:0000259" key="1">
    <source>
        <dbReference type="Pfam" id="PF00882"/>
    </source>
</evidence>
<protein>
    <recommendedName>
        <fullName evidence="1">Phospholipase C/D domain-containing protein</fullName>
    </recommendedName>
</protein>
<dbReference type="Pfam" id="PF00882">
    <property type="entry name" value="Zn_dep_PLPC"/>
    <property type="match status" value="1"/>
</dbReference>